<evidence type="ECO:0000256" key="6">
    <source>
        <dbReference type="ARBA" id="ARBA00022679"/>
    </source>
</evidence>
<evidence type="ECO:0000259" key="14">
    <source>
        <dbReference type="Pfam" id="PF15924"/>
    </source>
</evidence>
<evidence type="ECO:0000313" key="15">
    <source>
        <dbReference type="EMBL" id="KAK4564644.1"/>
    </source>
</evidence>
<evidence type="ECO:0000256" key="4">
    <source>
        <dbReference type="ARBA" id="ARBA00022018"/>
    </source>
</evidence>
<comment type="catalytic activity">
    <reaction evidence="11">
        <text>an alpha-D-Man-(1-&gt;3)-[alpha-D-Man-(1-&gt;6)]-beta-D-Man-(1-&gt;4)-beta-D-GlcNAc-(1-&gt;4)-alpha-D-GlcNAc-diphospho-di-trans,poly-cis-dolichol + 2 GDP-alpha-D-mannose = an alpha-D-Man-(1-&gt;2)-alpha-D-Man-(1-&gt;2)-alpha-D-Man-(1-&gt;3)-[alpha-D-Man-(1-&gt;6)]-beta-D-Man-(1-&gt;4)-beta-D-GlcNAc-(1-&gt;4)-alpha-D-GlcNAc-diphospho-di-trans,poly-cis-dolichol + 2 GDP + 2 H(+)</text>
        <dbReference type="Rhea" id="RHEA:29523"/>
        <dbReference type="Rhea" id="RHEA-COMP:19515"/>
        <dbReference type="Rhea" id="RHEA-COMP:19516"/>
        <dbReference type="ChEBI" id="CHEBI:15378"/>
        <dbReference type="ChEBI" id="CHEBI:57527"/>
        <dbReference type="ChEBI" id="CHEBI:58189"/>
        <dbReference type="ChEBI" id="CHEBI:132511"/>
        <dbReference type="ChEBI" id="CHEBI:132515"/>
        <dbReference type="EC" id="2.4.1.131"/>
    </reaction>
    <physiologicalReaction direction="left-to-right" evidence="11">
        <dbReference type="Rhea" id="RHEA:29524"/>
    </physiologicalReaction>
</comment>
<feature type="transmembrane region" description="Helical" evidence="12">
    <location>
        <begin position="67"/>
        <end position="88"/>
    </location>
</feature>
<dbReference type="Pfam" id="PF00534">
    <property type="entry name" value="Glycos_transf_1"/>
    <property type="match status" value="1"/>
</dbReference>
<organism evidence="15 16">
    <name type="scientific">Quercus rubra</name>
    <name type="common">Northern red oak</name>
    <name type="synonym">Quercus borealis</name>
    <dbReference type="NCBI Taxonomy" id="3512"/>
    <lineage>
        <taxon>Eukaryota</taxon>
        <taxon>Viridiplantae</taxon>
        <taxon>Streptophyta</taxon>
        <taxon>Embryophyta</taxon>
        <taxon>Tracheophyta</taxon>
        <taxon>Spermatophyta</taxon>
        <taxon>Magnoliopsida</taxon>
        <taxon>eudicotyledons</taxon>
        <taxon>Gunneridae</taxon>
        <taxon>Pentapetalae</taxon>
        <taxon>rosids</taxon>
        <taxon>fabids</taxon>
        <taxon>Fagales</taxon>
        <taxon>Fagaceae</taxon>
        <taxon>Quercus</taxon>
    </lineage>
</organism>
<dbReference type="AlphaFoldDB" id="A0AAN7E7F7"/>
<keyword evidence="8" id="KW-0256">Endoplasmic reticulum</keyword>
<comment type="pathway">
    <text evidence="2">Protein modification; protein glycosylation.</text>
</comment>
<dbReference type="EC" id="2.4.1.131" evidence="3"/>
<evidence type="ECO:0000256" key="2">
    <source>
        <dbReference type="ARBA" id="ARBA00004922"/>
    </source>
</evidence>
<dbReference type="Gene3D" id="3.40.50.2000">
    <property type="entry name" value="Glycogen Phosphorylase B"/>
    <property type="match status" value="1"/>
</dbReference>
<evidence type="ECO:0000256" key="7">
    <source>
        <dbReference type="ARBA" id="ARBA00022692"/>
    </source>
</evidence>
<evidence type="ECO:0000256" key="11">
    <source>
        <dbReference type="ARBA" id="ARBA00045065"/>
    </source>
</evidence>
<sequence>MVVHLYKRKCGYAFTYPLARMFGCKVICYTHYPTISLDMIYRVRERYSMYNNDALIAQSIWLSRCKVLYYTIIGWMYGFVGSCAHLAMVNSSWTQSHIEKLWRIPHRTKRVYPPCDTSGLQVLPLERPSKSPIIISVAQFRSEKAHTLQLEAFSVALKKLDADLPRPKLQFERLQNLKNKAIELKVDGDVEFYRNLVYRDLVRFLGGAVAGILSMTDEHFSISVVEYMAAGAIPIAHNSAGPMMDIVLEEDGLQTGFLACRVEEYADAILKIMRMSESERLEMAAAARSRAGRFSEQRFYQDFKAAIQPILNTGS</sequence>
<evidence type="ECO:0000313" key="16">
    <source>
        <dbReference type="Proteomes" id="UP001324115"/>
    </source>
</evidence>
<dbReference type="EMBL" id="JAXUIC010000011">
    <property type="protein sequence ID" value="KAK4564644.1"/>
    <property type="molecule type" value="Genomic_DNA"/>
</dbReference>
<keyword evidence="10 12" id="KW-0472">Membrane</keyword>
<keyword evidence="5" id="KW-0328">Glycosyltransferase</keyword>
<evidence type="ECO:0000256" key="9">
    <source>
        <dbReference type="ARBA" id="ARBA00022989"/>
    </source>
</evidence>
<evidence type="ECO:0000256" key="8">
    <source>
        <dbReference type="ARBA" id="ARBA00022824"/>
    </source>
</evidence>
<dbReference type="GO" id="GO:0005789">
    <property type="term" value="C:endoplasmic reticulum membrane"/>
    <property type="evidence" value="ECO:0007669"/>
    <property type="project" value="UniProtKB-SubCell"/>
</dbReference>
<evidence type="ECO:0000256" key="10">
    <source>
        <dbReference type="ARBA" id="ARBA00023136"/>
    </source>
</evidence>
<protein>
    <recommendedName>
        <fullName evidence="4">GDP-Man:Man(3)GlcNAc(2)-PP-Dol alpha-1,2-mannosyltransferase</fullName>
        <ecNumber evidence="3">2.4.1.131</ecNumber>
    </recommendedName>
</protein>
<dbReference type="Pfam" id="PF15924">
    <property type="entry name" value="ALG11_N"/>
    <property type="match status" value="1"/>
</dbReference>
<accession>A0AAN7E7F7</accession>
<feature type="domain" description="Glycosyl transferase family 1" evidence="13">
    <location>
        <begin position="126"/>
        <end position="289"/>
    </location>
</feature>
<evidence type="ECO:0000256" key="5">
    <source>
        <dbReference type="ARBA" id="ARBA00022676"/>
    </source>
</evidence>
<proteinExistence type="predicted"/>
<comment type="caution">
    <text evidence="15">The sequence shown here is derived from an EMBL/GenBank/DDBJ whole genome shotgun (WGS) entry which is preliminary data.</text>
</comment>
<reference evidence="15 16" key="1">
    <citation type="journal article" date="2023" name="G3 (Bethesda)">
        <title>A haplotype-resolved chromosome-scale genome for Quercus rubra L. provides insights into the genetics of adaptive traits for red oak species.</title>
        <authorList>
            <person name="Kapoor B."/>
            <person name="Jenkins J."/>
            <person name="Schmutz J."/>
            <person name="Zhebentyayeva T."/>
            <person name="Kuelheim C."/>
            <person name="Coggeshall M."/>
            <person name="Heim C."/>
            <person name="Lasky J.R."/>
            <person name="Leites L."/>
            <person name="Islam-Faridi N."/>
            <person name="Romero-Severson J."/>
            <person name="DeLeo V.L."/>
            <person name="Lucas S.M."/>
            <person name="Lazic D."/>
            <person name="Gailing O."/>
            <person name="Carlson J."/>
            <person name="Staton M."/>
        </authorList>
    </citation>
    <scope>NUCLEOTIDE SEQUENCE [LARGE SCALE GENOMIC DNA]</scope>
    <source>
        <strain evidence="15">Pseudo-F2</strain>
    </source>
</reference>
<keyword evidence="9 12" id="KW-1133">Transmembrane helix</keyword>
<dbReference type="Proteomes" id="UP001324115">
    <property type="component" value="Unassembled WGS sequence"/>
</dbReference>
<dbReference type="SUPFAM" id="SSF53756">
    <property type="entry name" value="UDP-Glycosyltransferase/glycogen phosphorylase"/>
    <property type="match status" value="1"/>
</dbReference>
<dbReference type="GO" id="GO:0004377">
    <property type="term" value="F:GDP-Man:Man(3)GlcNAc(2)-PP-Dol alpha-1,2-mannosyltransferase activity"/>
    <property type="evidence" value="ECO:0007669"/>
    <property type="project" value="UniProtKB-EC"/>
</dbReference>
<evidence type="ECO:0000256" key="12">
    <source>
        <dbReference type="SAM" id="Phobius"/>
    </source>
</evidence>
<dbReference type="GO" id="GO:0006487">
    <property type="term" value="P:protein N-linked glycosylation"/>
    <property type="evidence" value="ECO:0007669"/>
    <property type="project" value="TreeGrafter"/>
</dbReference>
<name>A0AAN7E7F7_QUERU</name>
<evidence type="ECO:0000259" key="13">
    <source>
        <dbReference type="Pfam" id="PF00534"/>
    </source>
</evidence>
<dbReference type="InterPro" id="IPR038013">
    <property type="entry name" value="ALG11"/>
</dbReference>
<dbReference type="InterPro" id="IPR001296">
    <property type="entry name" value="Glyco_trans_1"/>
</dbReference>
<keyword evidence="7 12" id="KW-0812">Transmembrane</keyword>
<evidence type="ECO:0000256" key="3">
    <source>
        <dbReference type="ARBA" id="ARBA00012645"/>
    </source>
</evidence>
<evidence type="ECO:0000256" key="1">
    <source>
        <dbReference type="ARBA" id="ARBA00004389"/>
    </source>
</evidence>
<dbReference type="PANTHER" id="PTHR45919">
    <property type="entry name" value="GDP-MAN:MAN(3)GLCNAC(2)-PP-DOL ALPHA-1,2-MANNOSYLTRANSFERASE"/>
    <property type="match status" value="1"/>
</dbReference>
<gene>
    <name evidence="15" type="ORF">RGQ29_006643</name>
</gene>
<keyword evidence="16" id="KW-1185">Reference proteome</keyword>
<comment type="subcellular location">
    <subcellularLocation>
        <location evidence="1">Endoplasmic reticulum membrane</location>
        <topology evidence="1">Single-pass membrane protein</topology>
    </subcellularLocation>
</comment>
<keyword evidence="6" id="KW-0808">Transferase</keyword>
<dbReference type="PANTHER" id="PTHR45919:SF1">
    <property type="entry name" value="GDP-MAN:MAN(3)GLCNAC(2)-PP-DOL ALPHA-1,2-MANNOSYLTRANSFERASE"/>
    <property type="match status" value="1"/>
</dbReference>
<dbReference type="InterPro" id="IPR031814">
    <property type="entry name" value="ALG11_N"/>
</dbReference>
<feature type="domain" description="ALG11 mannosyltransferase N-terminal" evidence="14">
    <location>
        <begin position="4"/>
        <end position="102"/>
    </location>
</feature>